<dbReference type="AlphaFoldDB" id="A0A176W073"/>
<comment type="caution">
    <text evidence="2">The sequence shown here is derived from an EMBL/GenBank/DDBJ whole genome shotgun (WGS) entry which is preliminary data.</text>
</comment>
<keyword evidence="3" id="KW-1185">Reference proteome</keyword>
<proteinExistence type="predicted"/>
<feature type="compositionally biased region" description="Basic and acidic residues" evidence="1">
    <location>
        <begin position="125"/>
        <end position="134"/>
    </location>
</feature>
<evidence type="ECO:0000313" key="2">
    <source>
        <dbReference type="EMBL" id="OAE26470.1"/>
    </source>
</evidence>
<gene>
    <name evidence="2" type="ORF">AXG93_815s1320</name>
</gene>
<evidence type="ECO:0000313" key="3">
    <source>
        <dbReference type="Proteomes" id="UP000077202"/>
    </source>
</evidence>
<protein>
    <submittedName>
        <fullName evidence="2">Uncharacterized protein</fullName>
    </submittedName>
</protein>
<reference evidence="2" key="1">
    <citation type="submission" date="2016-03" db="EMBL/GenBank/DDBJ databases">
        <title>Mechanisms controlling the formation of the plant cell surface in tip-growing cells are functionally conserved among land plants.</title>
        <authorList>
            <person name="Honkanen S."/>
            <person name="Jones V.A."/>
            <person name="Morieri G."/>
            <person name="Champion C."/>
            <person name="Hetherington A.J."/>
            <person name="Kelly S."/>
            <person name="Saint-Marcoux D."/>
            <person name="Proust H."/>
            <person name="Prescott H."/>
            <person name="Dolan L."/>
        </authorList>
    </citation>
    <scope>NUCLEOTIDE SEQUENCE [LARGE SCALE GENOMIC DNA]</scope>
    <source>
        <tissue evidence="2">Whole gametophyte</tissue>
    </source>
</reference>
<dbReference type="Proteomes" id="UP000077202">
    <property type="component" value="Unassembled WGS sequence"/>
</dbReference>
<organism evidence="2 3">
    <name type="scientific">Marchantia polymorpha subsp. ruderalis</name>
    <dbReference type="NCBI Taxonomy" id="1480154"/>
    <lineage>
        <taxon>Eukaryota</taxon>
        <taxon>Viridiplantae</taxon>
        <taxon>Streptophyta</taxon>
        <taxon>Embryophyta</taxon>
        <taxon>Marchantiophyta</taxon>
        <taxon>Marchantiopsida</taxon>
        <taxon>Marchantiidae</taxon>
        <taxon>Marchantiales</taxon>
        <taxon>Marchantiaceae</taxon>
        <taxon>Marchantia</taxon>
    </lineage>
</organism>
<feature type="compositionally biased region" description="Basic residues" evidence="1">
    <location>
        <begin position="168"/>
        <end position="188"/>
    </location>
</feature>
<accession>A0A176W073</accession>
<feature type="region of interest" description="Disordered" evidence="1">
    <location>
        <begin position="86"/>
        <end position="188"/>
    </location>
</feature>
<dbReference type="EMBL" id="LVLJ01002167">
    <property type="protein sequence ID" value="OAE26470.1"/>
    <property type="molecule type" value="Genomic_DNA"/>
</dbReference>
<name>A0A176W073_MARPO</name>
<sequence length="188" mass="20733">MFGRLPGRGSNPGRTERPLFFSNYNVLCFIPSRFWPMAQADSPGKALSSPAAELPSMPCKASKRKKNKEWQNAAVEEVLVLASTARGRRGAPRYRTAETRQKGVPNDVPMECETGCDRPFASPEAGERASERANKQASIQQEPRLPPRRTPCPALPCSSLDSQLWTGRAKHTLPARNESRRKKATGAT</sequence>
<feature type="region of interest" description="Disordered" evidence="1">
    <location>
        <begin position="46"/>
        <end position="65"/>
    </location>
</feature>
<evidence type="ECO:0000256" key="1">
    <source>
        <dbReference type="SAM" id="MobiDB-lite"/>
    </source>
</evidence>